<feature type="compositionally biased region" description="Basic and acidic residues" evidence="1">
    <location>
        <begin position="292"/>
        <end position="312"/>
    </location>
</feature>
<organism evidence="2">
    <name type="scientific">Tanacetum cinerariifolium</name>
    <name type="common">Dalmatian daisy</name>
    <name type="synonym">Chrysanthemum cinerariifolium</name>
    <dbReference type="NCBI Taxonomy" id="118510"/>
    <lineage>
        <taxon>Eukaryota</taxon>
        <taxon>Viridiplantae</taxon>
        <taxon>Streptophyta</taxon>
        <taxon>Embryophyta</taxon>
        <taxon>Tracheophyta</taxon>
        <taxon>Spermatophyta</taxon>
        <taxon>Magnoliopsida</taxon>
        <taxon>eudicotyledons</taxon>
        <taxon>Gunneridae</taxon>
        <taxon>Pentapetalae</taxon>
        <taxon>asterids</taxon>
        <taxon>campanulids</taxon>
        <taxon>Asterales</taxon>
        <taxon>Asteraceae</taxon>
        <taxon>Asteroideae</taxon>
        <taxon>Anthemideae</taxon>
        <taxon>Anthemidinae</taxon>
        <taxon>Tanacetum</taxon>
    </lineage>
</organism>
<reference evidence="2" key="1">
    <citation type="journal article" date="2019" name="Sci. Rep.">
        <title>Draft genome of Tanacetum cinerariifolium, the natural source of mosquito coil.</title>
        <authorList>
            <person name="Yamashiro T."/>
            <person name="Shiraishi A."/>
            <person name="Satake H."/>
            <person name="Nakayama K."/>
        </authorList>
    </citation>
    <scope>NUCLEOTIDE SEQUENCE</scope>
</reference>
<proteinExistence type="predicted"/>
<sequence>MDRAVRHDHEVWHEPELSSLAQSLIISLWDKEVNQAAKVPDDSLVSCVENTFEDRIIDSGASFQATYCKEELERFKLRSTKIRLAYDKTLDIAGVRDVILNTFFGFKYQQRKVTKCSLVIAHGNKGGSCIWLRIGMKTLASKEEGFLHNVREDKKTVEAATGVAIGNNANLQVKCLMFDNGGEYSSLPIKFCVKNGIVMLKIVLETPLQFGVAERLSRTFNSSSLTKPIQKSQVVLVYIPENLVDNDSIVAEHGLSLVITQSPGGSSDTSEGSENSRSFEDSGRSDEEDSEDRASSKEGSFEHVRRSNRESRAPVRYSLSAKYLLLTKNGEQESYSEALSSKECVQRKKAINEEMVSLEKNQTCSLVRLQAGNKAS</sequence>
<feature type="region of interest" description="Disordered" evidence="1">
    <location>
        <begin position="260"/>
        <end position="312"/>
    </location>
</feature>
<comment type="caution">
    <text evidence="2">The sequence shown here is derived from an EMBL/GenBank/DDBJ whole genome shotgun (WGS) entry which is preliminary data.</text>
</comment>
<dbReference type="EMBL" id="BKCJ010006858">
    <property type="protein sequence ID" value="GEU74291.1"/>
    <property type="molecule type" value="Genomic_DNA"/>
</dbReference>
<protein>
    <submittedName>
        <fullName evidence="2">Retrovirus-related Pol polyprotein from transposon TNT 1-94</fullName>
    </submittedName>
</protein>
<evidence type="ECO:0000313" key="2">
    <source>
        <dbReference type="EMBL" id="GEU74291.1"/>
    </source>
</evidence>
<accession>A0A6L2MJY4</accession>
<gene>
    <name evidence="2" type="ORF">Tci_046269</name>
</gene>
<evidence type="ECO:0000256" key="1">
    <source>
        <dbReference type="SAM" id="MobiDB-lite"/>
    </source>
</evidence>
<feature type="compositionally biased region" description="Polar residues" evidence="1">
    <location>
        <begin position="260"/>
        <end position="275"/>
    </location>
</feature>
<dbReference type="AlphaFoldDB" id="A0A6L2MJY4"/>
<name>A0A6L2MJY4_TANCI</name>